<name>A0A5C6MNS3_9TELE</name>
<dbReference type="AlphaFoldDB" id="A0A5C6MNS3"/>
<evidence type="ECO:0000313" key="3">
    <source>
        <dbReference type="Proteomes" id="UP000324091"/>
    </source>
</evidence>
<accession>A0A5C6MNS3</accession>
<gene>
    <name evidence="2" type="ORF">D4764_08G0007430</name>
</gene>
<sequence length="84" mass="9156">MVQGTLRHSGHRGDKISLSNNRKSVVIYSKVVGGNLSQWIHPSALPGLPRTSGTIVSSSRNTSRFFSPLPTEIGTTNKRDRPIT</sequence>
<protein>
    <submittedName>
        <fullName evidence="2">Uncharacterized protein</fullName>
    </submittedName>
</protein>
<dbReference type="EMBL" id="RHFK02000021">
    <property type="protein sequence ID" value="TWW56756.1"/>
    <property type="molecule type" value="Genomic_DNA"/>
</dbReference>
<reference evidence="2 3" key="1">
    <citation type="submission" date="2019-04" db="EMBL/GenBank/DDBJ databases">
        <title>Chromosome genome assembly for Takifugu flavidus.</title>
        <authorList>
            <person name="Xiao S."/>
        </authorList>
    </citation>
    <scope>NUCLEOTIDE SEQUENCE [LARGE SCALE GENOMIC DNA]</scope>
    <source>
        <strain evidence="2">HTHZ2018</strain>
        <tissue evidence="2">Muscle</tissue>
    </source>
</reference>
<proteinExistence type="predicted"/>
<feature type="compositionally biased region" description="Polar residues" evidence="1">
    <location>
        <begin position="51"/>
        <end position="65"/>
    </location>
</feature>
<comment type="caution">
    <text evidence="2">The sequence shown here is derived from an EMBL/GenBank/DDBJ whole genome shotgun (WGS) entry which is preliminary data.</text>
</comment>
<organism evidence="2 3">
    <name type="scientific">Takifugu flavidus</name>
    <name type="common">sansaifugu</name>
    <dbReference type="NCBI Taxonomy" id="433684"/>
    <lineage>
        <taxon>Eukaryota</taxon>
        <taxon>Metazoa</taxon>
        <taxon>Chordata</taxon>
        <taxon>Craniata</taxon>
        <taxon>Vertebrata</taxon>
        <taxon>Euteleostomi</taxon>
        <taxon>Actinopterygii</taxon>
        <taxon>Neopterygii</taxon>
        <taxon>Teleostei</taxon>
        <taxon>Neoteleostei</taxon>
        <taxon>Acanthomorphata</taxon>
        <taxon>Eupercaria</taxon>
        <taxon>Tetraodontiformes</taxon>
        <taxon>Tetradontoidea</taxon>
        <taxon>Tetraodontidae</taxon>
        <taxon>Takifugu</taxon>
    </lineage>
</organism>
<feature type="region of interest" description="Disordered" evidence="1">
    <location>
        <begin position="50"/>
        <end position="84"/>
    </location>
</feature>
<dbReference type="Proteomes" id="UP000324091">
    <property type="component" value="Chromosome 8"/>
</dbReference>
<keyword evidence="3" id="KW-1185">Reference proteome</keyword>
<evidence type="ECO:0000313" key="2">
    <source>
        <dbReference type="EMBL" id="TWW56756.1"/>
    </source>
</evidence>
<evidence type="ECO:0000256" key="1">
    <source>
        <dbReference type="SAM" id="MobiDB-lite"/>
    </source>
</evidence>